<comment type="caution">
    <text evidence="2">The sequence shown here is derived from an EMBL/GenBank/DDBJ whole genome shotgun (WGS) entry which is preliminary data.</text>
</comment>
<dbReference type="Proteomes" id="UP001454036">
    <property type="component" value="Unassembled WGS sequence"/>
</dbReference>
<protein>
    <submittedName>
        <fullName evidence="2">Uncharacterized protein</fullName>
    </submittedName>
</protein>
<keyword evidence="3" id="KW-1185">Reference proteome</keyword>
<reference evidence="2 3" key="1">
    <citation type="submission" date="2024-01" db="EMBL/GenBank/DDBJ databases">
        <title>The complete chloroplast genome sequence of Lithospermum erythrorhizon: insights into the phylogenetic relationship among Boraginaceae species and the maternal lineages of purple gromwells.</title>
        <authorList>
            <person name="Okada T."/>
            <person name="Watanabe K."/>
        </authorList>
    </citation>
    <scope>NUCLEOTIDE SEQUENCE [LARGE SCALE GENOMIC DNA]</scope>
</reference>
<gene>
    <name evidence="2" type="ORF">LIER_36534</name>
</gene>
<evidence type="ECO:0000313" key="3">
    <source>
        <dbReference type="Proteomes" id="UP001454036"/>
    </source>
</evidence>
<evidence type="ECO:0000256" key="1">
    <source>
        <dbReference type="SAM" id="MobiDB-lite"/>
    </source>
</evidence>
<accession>A0AAV3PBZ5</accession>
<feature type="region of interest" description="Disordered" evidence="1">
    <location>
        <begin position="182"/>
        <end position="242"/>
    </location>
</feature>
<dbReference type="EMBL" id="BAABME010016811">
    <property type="protein sequence ID" value="GAA0147537.1"/>
    <property type="molecule type" value="Genomic_DNA"/>
</dbReference>
<evidence type="ECO:0000313" key="2">
    <source>
        <dbReference type="EMBL" id="GAA0147537.1"/>
    </source>
</evidence>
<organism evidence="2 3">
    <name type="scientific">Lithospermum erythrorhizon</name>
    <name type="common">Purple gromwell</name>
    <name type="synonym">Lithospermum officinale var. erythrorhizon</name>
    <dbReference type="NCBI Taxonomy" id="34254"/>
    <lineage>
        <taxon>Eukaryota</taxon>
        <taxon>Viridiplantae</taxon>
        <taxon>Streptophyta</taxon>
        <taxon>Embryophyta</taxon>
        <taxon>Tracheophyta</taxon>
        <taxon>Spermatophyta</taxon>
        <taxon>Magnoliopsida</taxon>
        <taxon>eudicotyledons</taxon>
        <taxon>Gunneridae</taxon>
        <taxon>Pentapetalae</taxon>
        <taxon>asterids</taxon>
        <taxon>lamiids</taxon>
        <taxon>Boraginales</taxon>
        <taxon>Boraginaceae</taxon>
        <taxon>Boraginoideae</taxon>
        <taxon>Lithospermeae</taxon>
        <taxon>Lithospermum</taxon>
    </lineage>
</organism>
<name>A0AAV3PBZ5_LITER</name>
<feature type="compositionally biased region" description="Polar residues" evidence="1">
    <location>
        <begin position="201"/>
        <end position="223"/>
    </location>
</feature>
<dbReference type="AlphaFoldDB" id="A0AAV3PBZ5"/>
<sequence>MSFRRPLLRLSSSLSEEEGTFNRSVMVGLLQWSLLGNHAGRGPLAGWSRGSPKKGVTSAYEVIHATKVGLTKKKRSFVKGANLPISSEAAVRNKGGMDARVPKAWVPSEKAVRPKCPPTDETSVALEKLRRIFKQRVHWRIFCEEGVLVGAALIHDQGFDLSGNLILWGEILLAAKETVVKKAASSPRPSTTVELPPSRAQVANPTPHSSPTMVEPNPSSSLPNMDLPHAPSSSSLAGKRPSDEAILQGNEKRARGTFELSDPLRMFLIPPYTLPRGQQICVDTPFRSNLQSFHTVRPLLLEGLCERYSNASNPLEVVNADFELVRRADCLGEDNKDLKA</sequence>
<proteinExistence type="predicted"/>